<organism evidence="1 2">
    <name type="scientific">Caulobacter phage CcrSC</name>
    <dbReference type="NCBI Taxonomy" id="2283272"/>
    <lineage>
        <taxon>Viruses</taxon>
        <taxon>Duplodnaviria</taxon>
        <taxon>Heunggongvirae</taxon>
        <taxon>Uroviricota</taxon>
        <taxon>Caudoviricetes</taxon>
        <taxon>Jeanschmidtviridae</taxon>
        <taxon>Bertelyvirus</taxon>
        <taxon>Bertelyvirus SC</taxon>
    </lineage>
</organism>
<gene>
    <name evidence="1" type="ORF">CcrSC_gp459</name>
</gene>
<reference evidence="1" key="1">
    <citation type="submission" date="2018-07" db="EMBL/GenBank/DDBJ databases">
        <authorList>
            <person name="Wilson K.M."/>
            <person name="Ely B."/>
        </authorList>
    </citation>
    <scope>NUCLEOTIDE SEQUENCE</scope>
</reference>
<reference evidence="1" key="2">
    <citation type="submission" date="2021-07" db="EMBL/GenBank/DDBJ databases">
        <title>Giant CbK-like Caulobacter bacteriophages have genetically divergent genomes.</title>
        <authorList>
            <person name="Wilson K."/>
            <person name="Ely B."/>
        </authorList>
    </citation>
    <scope>NUCLEOTIDE SEQUENCE</scope>
</reference>
<proteinExistence type="predicted"/>
<evidence type="ECO:0000313" key="1">
    <source>
        <dbReference type="EMBL" id="AXQ70041.1"/>
    </source>
</evidence>
<sequence>MHYDLKQELCIMGEDVERDLDVHGGFDWMVLSYSATIFSHPVLVERFESEEIAILAGRQRIEDGYRHVDVVKQVAYSCVPWIED</sequence>
<evidence type="ECO:0000313" key="2">
    <source>
        <dbReference type="Proteomes" id="UP000259683"/>
    </source>
</evidence>
<dbReference type="Proteomes" id="UP000259683">
    <property type="component" value="Segment"/>
</dbReference>
<keyword evidence="2" id="KW-1185">Reference proteome</keyword>
<name>A0A385EDU0_9CAUD</name>
<protein>
    <submittedName>
        <fullName evidence="1">Uncharacterized protein</fullName>
    </submittedName>
</protein>
<accession>A0A385EDU0</accession>
<dbReference type="EMBL" id="MH588547">
    <property type="protein sequence ID" value="AXQ70041.1"/>
    <property type="molecule type" value="Genomic_DNA"/>
</dbReference>